<protein>
    <recommendedName>
        <fullName evidence="4">Peptidase M24 domain-containing protein</fullName>
    </recommendedName>
</protein>
<dbReference type="Pfam" id="PF01321">
    <property type="entry name" value="Creatinase_N"/>
    <property type="match status" value="1"/>
</dbReference>
<proteinExistence type="predicted"/>
<feature type="domain" description="Peptidase M24" evidence="1">
    <location>
        <begin position="177"/>
        <end position="381"/>
    </location>
</feature>
<evidence type="ECO:0000313" key="3">
    <source>
        <dbReference type="EMBL" id="KKM93548.1"/>
    </source>
</evidence>
<reference evidence="3" key="1">
    <citation type="journal article" date="2015" name="Nature">
        <title>Complex archaea that bridge the gap between prokaryotes and eukaryotes.</title>
        <authorList>
            <person name="Spang A."/>
            <person name="Saw J.H."/>
            <person name="Jorgensen S.L."/>
            <person name="Zaremba-Niedzwiedzka K."/>
            <person name="Martijn J."/>
            <person name="Lind A.E."/>
            <person name="van Eijk R."/>
            <person name="Schleper C."/>
            <person name="Guy L."/>
            <person name="Ettema T.J."/>
        </authorList>
    </citation>
    <scope>NUCLEOTIDE SEQUENCE</scope>
</reference>
<sequence>MDYHTYREKLQHQFPEPVLAFEPSEYEARLASVRQQMAKAGLDLLLLTDAGELCYLTGYTTFEVSVQCVLLVATDRTVLFVPAIEMGPAVYLSRVDDVIGYPWQAPETVASELAAQIQRTAGTSTPRIGFNPWAGSLRPGLLSALRITLNSATFIDFGTLIDRVRLVKSPAELIYLAESAAITSAGLDAAATVIRAGVVDHEIARAGASAMLGAGSEFMSMQPIVTTGARSGIIHTNHSGHKVARGDVVFTELGAVRRRYTAPMMRTAVVGEASAEIREFHRICLDVLNAVMSAARAGSTFASAARAGEAALAPIVDRAFFSGVFGYPVGATFPPSWVAGSMFIATDNEAVLEENMVFHLPICLRKPGEFGVGFSETVRITPTGAERITTNTLSLDEKTA</sequence>
<name>A0A0F9LJH8_9ZZZZ</name>
<evidence type="ECO:0000259" key="1">
    <source>
        <dbReference type="Pfam" id="PF00557"/>
    </source>
</evidence>
<dbReference type="Gene3D" id="3.40.350.10">
    <property type="entry name" value="Creatinase/prolidase N-terminal domain"/>
    <property type="match status" value="1"/>
</dbReference>
<dbReference type="InterPro" id="IPR029149">
    <property type="entry name" value="Creatin/AminoP/Spt16_N"/>
</dbReference>
<organism evidence="3">
    <name type="scientific">marine sediment metagenome</name>
    <dbReference type="NCBI Taxonomy" id="412755"/>
    <lineage>
        <taxon>unclassified sequences</taxon>
        <taxon>metagenomes</taxon>
        <taxon>ecological metagenomes</taxon>
    </lineage>
</organism>
<dbReference type="Pfam" id="PF00557">
    <property type="entry name" value="Peptidase_M24"/>
    <property type="match status" value="1"/>
</dbReference>
<dbReference type="EMBL" id="LAZR01006251">
    <property type="protein sequence ID" value="KKM93548.1"/>
    <property type="molecule type" value="Genomic_DNA"/>
</dbReference>
<dbReference type="SUPFAM" id="SSF53092">
    <property type="entry name" value="Creatinase/prolidase N-terminal domain"/>
    <property type="match status" value="1"/>
</dbReference>
<evidence type="ECO:0008006" key="4">
    <source>
        <dbReference type="Google" id="ProtNLM"/>
    </source>
</evidence>
<dbReference type="AlphaFoldDB" id="A0A0F9LJH8"/>
<dbReference type="PANTHER" id="PTHR46112">
    <property type="entry name" value="AMINOPEPTIDASE"/>
    <property type="match status" value="1"/>
</dbReference>
<dbReference type="CDD" id="cd01066">
    <property type="entry name" value="APP_MetAP"/>
    <property type="match status" value="1"/>
</dbReference>
<dbReference type="PANTHER" id="PTHR46112:SF2">
    <property type="entry name" value="XAA-PRO AMINOPEPTIDASE P-RELATED"/>
    <property type="match status" value="1"/>
</dbReference>
<accession>A0A0F9LJH8</accession>
<evidence type="ECO:0000259" key="2">
    <source>
        <dbReference type="Pfam" id="PF01321"/>
    </source>
</evidence>
<dbReference type="InterPro" id="IPR050659">
    <property type="entry name" value="Peptidase_M24B"/>
</dbReference>
<feature type="domain" description="Creatinase N-terminal" evidence="2">
    <location>
        <begin position="29"/>
        <end position="167"/>
    </location>
</feature>
<dbReference type="InterPro" id="IPR000587">
    <property type="entry name" value="Creatinase_N"/>
</dbReference>
<dbReference type="SUPFAM" id="SSF55920">
    <property type="entry name" value="Creatinase/aminopeptidase"/>
    <property type="match status" value="1"/>
</dbReference>
<dbReference type="InterPro" id="IPR000994">
    <property type="entry name" value="Pept_M24"/>
</dbReference>
<comment type="caution">
    <text evidence="3">The sequence shown here is derived from an EMBL/GenBank/DDBJ whole genome shotgun (WGS) entry which is preliminary data.</text>
</comment>
<dbReference type="Gene3D" id="3.90.230.10">
    <property type="entry name" value="Creatinase/methionine aminopeptidase superfamily"/>
    <property type="match status" value="1"/>
</dbReference>
<gene>
    <name evidence="3" type="ORF">LCGC14_1207270</name>
</gene>
<dbReference type="InterPro" id="IPR036005">
    <property type="entry name" value="Creatinase/aminopeptidase-like"/>
</dbReference>